<sequence length="260" mass="29552">MAGEPDFLSSVTSRYAMARDIFARISTFLNKATFKIKRGPPLEMIGEIAKRFKTDDYDRLTLKELAETKAGATFVDEKIQDINRASFHRSAFMLNAFTHLFFVDLAAQLSFSFLQLKFAFVIANIILALLAHSSVRQSYRALLAGPNALPPKRRFWGMFPNPAYNRTVKKNSRSYAQSAWEEKSLFRPAYFVNAALIFLGAQFILPPDRLIFPFSFIVGKISGLFTTLVMAFDVWRGFRAGDAARTAREREVSVYRDLDV</sequence>
<keyword evidence="5" id="KW-1185">Reference proteome</keyword>
<protein>
    <recommendedName>
        <fullName evidence="6">Glycosyl-4,4'-diaponeurosporenoate acyltransferase</fullName>
    </recommendedName>
</protein>
<proteinExistence type="predicted"/>
<evidence type="ECO:0000313" key="5">
    <source>
        <dbReference type="Proteomes" id="UP000424673"/>
    </source>
</evidence>
<evidence type="ECO:0000313" key="3">
    <source>
        <dbReference type="EMBL" id="QGM94870.1"/>
    </source>
</evidence>
<dbReference type="Proteomes" id="UP000424673">
    <property type="component" value="Chromosome"/>
</dbReference>
<keyword evidence="1" id="KW-1133">Transmembrane helix</keyword>
<dbReference type="KEGG" id="mros:EHO51_10960"/>
<organism evidence="2 4">
    <name type="scientific">Methylocystis rosea</name>
    <dbReference type="NCBI Taxonomy" id="173366"/>
    <lineage>
        <taxon>Bacteria</taxon>
        <taxon>Pseudomonadati</taxon>
        <taxon>Pseudomonadota</taxon>
        <taxon>Alphaproteobacteria</taxon>
        <taxon>Hyphomicrobiales</taxon>
        <taxon>Methylocystaceae</taxon>
        <taxon>Methylocystis</taxon>
    </lineage>
</organism>
<evidence type="ECO:0000256" key="1">
    <source>
        <dbReference type="SAM" id="Phobius"/>
    </source>
</evidence>
<feature type="transmembrane region" description="Helical" evidence="1">
    <location>
        <begin position="117"/>
        <end position="135"/>
    </location>
</feature>
<dbReference type="AlphaFoldDB" id="A0A3G8M7E4"/>
<evidence type="ECO:0000313" key="4">
    <source>
        <dbReference type="Proteomes" id="UP000273982"/>
    </source>
</evidence>
<name>A0A3G8M7E4_9HYPH</name>
<reference evidence="2 4" key="1">
    <citation type="submission" date="2018-11" db="EMBL/GenBank/DDBJ databases">
        <title>Genome squencing of methanotrophic bacteria isolated from alkaline groundwater in Korea.</title>
        <authorList>
            <person name="Nguyen L.N."/>
        </authorList>
    </citation>
    <scope>NUCLEOTIDE SEQUENCE [LARGE SCALE GENOMIC DNA]</scope>
    <source>
        <strain evidence="2 4">GW6</strain>
    </source>
</reference>
<keyword evidence="1" id="KW-0472">Membrane</keyword>
<accession>A0A3G8M7E4</accession>
<feature type="transmembrane region" description="Helical" evidence="1">
    <location>
        <begin position="185"/>
        <end position="205"/>
    </location>
</feature>
<feature type="transmembrane region" description="Helical" evidence="1">
    <location>
        <begin position="211"/>
        <end position="235"/>
    </location>
</feature>
<dbReference type="RefSeq" id="WP_029648569.1">
    <property type="nucleotide sequence ID" value="NZ_CP034086.1"/>
</dbReference>
<evidence type="ECO:0000313" key="2">
    <source>
        <dbReference type="EMBL" id="AZG77215.1"/>
    </source>
</evidence>
<dbReference type="EMBL" id="CP044328">
    <property type="protein sequence ID" value="QGM94870.1"/>
    <property type="molecule type" value="Genomic_DNA"/>
</dbReference>
<reference evidence="3 5" key="3">
    <citation type="journal article" date="2021" name="AMB Express">
        <title>Isolation and characterisation of Methylocystis spp. for poly-3-hydroxybutyrate production using waste methane feedstocks.</title>
        <authorList>
            <person name="Rumah B.L."/>
            <person name="Stead C.E."/>
            <person name="Claxton Stevens B.H."/>
            <person name="Minton N.P."/>
            <person name="Grosse-Honebrink A."/>
            <person name="Zhang Y."/>
        </authorList>
    </citation>
    <scope>NUCLEOTIDE SEQUENCE [LARGE SCALE GENOMIC DNA]</scope>
    <source>
        <strain evidence="3 5">BRCS1</strain>
    </source>
</reference>
<evidence type="ECO:0008006" key="6">
    <source>
        <dbReference type="Google" id="ProtNLM"/>
    </source>
</evidence>
<reference evidence="5" key="2">
    <citation type="submission" date="2019-09" db="EMBL/GenBank/DDBJ databases">
        <title>Isolation and complete genome sequencing of Methylocystis species.</title>
        <authorList>
            <person name="Rumah B.L."/>
            <person name="Stead C.E."/>
            <person name="Stevens B.C."/>
            <person name="Minton N.P."/>
            <person name="Grosse-Honebrink A."/>
            <person name="Zhang Y."/>
        </authorList>
    </citation>
    <scope>NUCLEOTIDE SEQUENCE [LARGE SCALE GENOMIC DNA]</scope>
    <source>
        <strain evidence="5">BRCS1</strain>
    </source>
</reference>
<gene>
    <name evidence="2" type="ORF">EHO51_10960</name>
    <name evidence="3" type="ORF">F7D13_13035</name>
</gene>
<dbReference type="Proteomes" id="UP000273982">
    <property type="component" value="Chromosome"/>
</dbReference>
<keyword evidence="1" id="KW-0812">Transmembrane</keyword>
<dbReference type="EMBL" id="CP034086">
    <property type="protein sequence ID" value="AZG77215.1"/>
    <property type="molecule type" value="Genomic_DNA"/>
</dbReference>